<evidence type="ECO:0000313" key="2">
    <source>
        <dbReference type="EMBL" id="MPD00201.1"/>
    </source>
</evidence>
<gene>
    <name evidence="2" type="primary">CadN_55</name>
    <name evidence="2" type="ORF">E2C01_095659</name>
</gene>
<dbReference type="OrthoDB" id="6079678at2759"/>
<organism evidence="2 3">
    <name type="scientific">Portunus trituberculatus</name>
    <name type="common">Swimming crab</name>
    <name type="synonym">Neptunus trituberculatus</name>
    <dbReference type="NCBI Taxonomy" id="210409"/>
    <lineage>
        <taxon>Eukaryota</taxon>
        <taxon>Metazoa</taxon>
        <taxon>Ecdysozoa</taxon>
        <taxon>Arthropoda</taxon>
        <taxon>Crustacea</taxon>
        <taxon>Multicrustacea</taxon>
        <taxon>Malacostraca</taxon>
        <taxon>Eumalacostraca</taxon>
        <taxon>Eucarida</taxon>
        <taxon>Decapoda</taxon>
        <taxon>Pleocyemata</taxon>
        <taxon>Brachyura</taxon>
        <taxon>Eubrachyura</taxon>
        <taxon>Portunoidea</taxon>
        <taxon>Portunidae</taxon>
        <taxon>Portuninae</taxon>
        <taxon>Portunus</taxon>
    </lineage>
</organism>
<proteinExistence type="predicted"/>
<dbReference type="EMBL" id="VSRR010121907">
    <property type="protein sequence ID" value="MPD00201.1"/>
    <property type="molecule type" value="Genomic_DNA"/>
</dbReference>
<dbReference type="Proteomes" id="UP000324222">
    <property type="component" value="Unassembled WGS sequence"/>
</dbReference>
<feature type="region of interest" description="Disordered" evidence="1">
    <location>
        <begin position="131"/>
        <end position="171"/>
    </location>
</feature>
<sequence>MHSFFQLRPPFFFPQTPLSQYGNHSNDDDQSNDDEMSIVKLPSSYHVLMWFFLSHHHNISLAACLDDLRVSDHQLPLPPAVNGTTWGQVTTMEHFIEGCHPPGDPCANISCAAPRSCRAAWDQPSCSYDVPSVNQGKENREVGSRGSEGEPEYVSTTQVDDDVSGNLESRF</sequence>
<name>A0A5B7JTK2_PORTR</name>
<evidence type="ECO:0000256" key="1">
    <source>
        <dbReference type="SAM" id="MobiDB-lite"/>
    </source>
</evidence>
<comment type="caution">
    <text evidence="2">The sequence shown here is derived from an EMBL/GenBank/DDBJ whole genome shotgun (WGS) entry which is preliminary data.</text>
</comment>
<reference evidence="2 3" key="1">
    <citation type="submission" date="2019-05" db="EMBL/GenBank/DDBJ databases">
        <title>Another draft genome of Portunus trituberculatus and its Hox gene families provides insights of decapod evolution.</title>
        <authorList>
            <person name="Jeong J.-H."/>
            <person name="Song I."/>
            <person name="Kim S."/>
            <person name="Choi T."/>
            <person name="Kim D."/>
            <person name="Ryu S."/>
            <person name="Kim W."/>
        </authorList>
    </citation>
    <scope>NUCLEOTIDE SEQUENCE [LARGE SCALE GENOMIC DNA]</scope>
    <source>
        <tissue evidence="2">Muscle</tissue>
    </source>
</reference>
<protein>
    <submittedName>
        <fullName evidence="2">Neural-cadherin</fullName>
    </submittedName>
</protein>
<accession>A0A5B7JTK2</accession>
<evidence type="ECO:0000313" key="3">
    <source>
        <dbReference type="Proteomes" id="UP000324222"/>
    </source>
</evidence>
<dbReference type="AlphaFoldDB" id="A0A5B7JTK2"/>
<keyword evidence="3" id="KW-1185">Reference proteome</keyword>